<reference evidence="12 13" key="1">
    <citation type="journal article" date="2018" name="Genome Biol. Evol.">
        <title>Multiple Roots of Fruiting Body Formation in Amoebozoa.</title>
        <authorList>
            <person name="Hillmann F."/>
            <person name="Forbes G."/>
            <person name="Novohradska S."/>
            <person name="Ferling I."/>
            <person name="Riege K."/>
            <person name="Groth M."/>
            <person name="Westermann M."/>
            <person name="Marz M."/>
            <person name="Spaller T."/>
            <person name="Winckler T."/>
            <person name="Schaap P."/>
            <person name="Glockner G."/>
        </authorList>
    </citation>
    <scope>NUCLEOTIDE SEQUENCE [LARGE SCALE GENOMIC DNA]</scope>
    <source>
        <strain evidence="12 13">Jena</strain>
    </source>
</reference>
<comment type="caution">
    <text evidence="12">The sequence shown here is derived from an EMBL/GenBank/DDBJ whole genome shotgun (WGS) entry which is preliminary data.</text>
</comment>
<organism evidence="12 13">
    <name type="scientific">Planoprotostelium fungivorum</name>
    <dbReference type="NCBI Taxonomy" id="1890364"/>
    <lineage>
        <taxon>Eukaryota</taxon>
        <taxon>Amoebozoa</taxon>
        <taxon>Evosea</taxon>
        <taxon>Variosea</taxon>
        <taxon>Cavosteliida</taxon>
        <taxon>Cavosteliaceae</taxon>
        <taxon>Planoprotostelium</taxon>
    </lineage>
</organism>
<dbReference type="InterPro" id="IPR011990">
    <property type="entry name" value="TPR-like_helical_dom_sf"/>
</dbReference>
<dbReference type="InterPro" id="IPR001179">
    <property type="entry name" value="PPIase_FKBP_dom"/>
</dbReference>
<keyword evidence="13" id="KW-1185">Reference proteome</keyword>
<feature type="domain" description="PPIase FKBP-type" evidence="11">
    <location>
        <begin position="61"/>
        <end position="159"/>
    </location>
</feature>
<evidence type="ECO:0000256" key="6">
    <source>
        <dbReference type="ARBA" id="ARBA00023235"/>
    </source>
</evidence>
<dbReference type="PANTHER" id="PTHR46512">
    <property type="entry name" value="PEPTIDYLPROLYL ISOMERASE"/>
    <property type="match status" value="1"/>
</dbReference>
<keyword evidence="10" id="KW-0812">Transmembrane</keyword>
<name>A0A2P6N6Z4_9EUKA</name>
<dbReference type="AlphaFoldDB" id="A0A2P6N6Z4"/>
<feature type="region of interest" description="Disordered" evidence="9">
    <location>
        <begin position="223"/>
        <end position="243"/>
    </location>
</feature>
<dbReference type="PANTHER" id="PTHR46512:SF9">
    <property type="entry name" value="PEPTIDYLPROLYL ISOMERASE"/>
    <property type="match status" value="1"/>
</dbReference>
<dbReference type="PROSITE" id="PS50059">
    <property type="entry name" value="FKBP_PPIASE"/>
    <property type="match status" value="1"/>
</dbReference>
<dbReference type="SMART" id="SM00028">
    <property type="entry name" value="TPR"/>
    <property type="match status" value="3"/>
</dbReference>
<dbReference type="Proteomes" id="UP000241769">
    <property type="component" value="Unassembled WGS sequence"/>
</dbReference>
<feature type="transmembrane region" description="Helical" evidence="10">
    <location>
        <begin position="425"/>
        <end position="445"/>
    </location>
</feature>
<keyword evidence="3" id="KW-0677">Repeat</keyword>
<dbReference type="EC" id="5.2.1.8" evidence="2 7"/>
<dbReference type="SUPFAM" id="SSF48452">
    <property type="entry name" value="TPR-like"/>
    <property type="match status" value="1"/>
</dbReference>
<dbReference type="InterPro" id="IPR046357">
    <property type="entry name" value="PPIase_dom_sf"/>
</dbReference>
<dbReference type="Pfam" id="PF00254">
    <property type="entry name" value="FKBP_C"/>
    <property type="match status" value="1"/>
</dbReference>
<evidence type="ECO:0000256" key="5">
    <source>
        <dbReference type="ARBA" id="ARBA00023110"/>
    </source>
</evidence>
<dbReference type="Gene3D" id="3.10.50.40">
    <property type="match status" value="1"/>
</dbReference>
<keyword evidence="5 7" id="KW-0697">Rotamase</keyword>
<dbReference type="InterPro" id="IPR019734">
    <property type="entry name" value="TPR_rpt"/>
</dbReference>
<accession>A0A2P6N6Z4</accession>
<dbReference type="Gene3D" id="1.25.40.10">
    <property type="entry name" value="Tetratricopeptide repeat domain"/>
    <property type="match status" value="1"/>
</dbReference>
<dbReference type="OrthoDB" id="72596at2759"/>
<keyword evidence="10" id="KW-0472">Membrane</keyword>
<feature type="transmembrane region" description="Helical" evidence="10">
    <location>
        <begin position="400"/>
        <end position="419"/>
    </location>
</feature>
<dbReference type="Pfam" id="PF14559">
    <property type="entry name" value="TPR_19"/>
    <property type="match status" value="1"/>
</dbReference>
<keyword evidence="4" id="KW-0802">TPR repeat</keyword>
<evidence type="ECO:0000256" key="4">
    <source>
        <dbReference type="ARBA" id="ARBA00022803"/>
    </source>
</evidence>
<evidence type="ECO:0000256" key="1">
    <source>
        <dbReference type="ARBA" id="ARBA00000971"/>
    </source>
</evidence>
<sequence length="456" mass="52308">MEGDAMGEQPDYLTRALQDKKFEVEPNPSLNVEEDISENNCRGVLRLLTKDERQGNYPEEDGIVELSIVGTNVSNNIEFENRTVQFTYGKGCVSDGLEMALSTLSQGDEATVTIKSEYNTFVIDQKEHQDADHVKARSQRMTPPANATVKYQVKVLYIENLRGRGLPIQEKNETSIRMKEEGNLYFAAKRYLRAQKKYEKAIEFTYDDPNEQVMSVLRDMDADKPTRRAKRGERKPLSVEQEAKEKEQKEVILGQLQLNLCATRNKLKKYDEAVQGCNLILKKDENHLKALYRRAQAYIGLNDLEKATTDLNRILKREADNEDARQLLKKIQQTKENDKKKQQKVYKRMFDGIVEEKQEKKEEKEEEIEGKIEVIDNGLNNLLGGFMSAFFSGGITQNHIYAMNLCFIILFGLCTSFILNRDLGFHGYVFLGLLAGLFVSVQWVLSQVDLTKKKTE</sequence>
<feature type="compositionally biased region" description="Basic and acidic residues" evidence="9">
    <location>
        <begin position="234"/>
        <end position="243"/>
    </location>
</feature>
<keyword evidence="10" id="KW-1133">Transmembrane helix</keyword>
<gene>
    <name evidence="12" type="ORF">PROFUN_12695</name>
</gene>
<evidence type="ECO:0000256" key="9">
    <source>
        <dbReference type="SAM" id="MobiDB-lite"/>
    </source>
</evidence>
<proteinExistence type="predicted"/>
<evidence type="ECO:0000256" key="3">
    <source>
        <dbReference type="ARBA" id="ARBA00022737"/>
    </source>
</evidence>
<keyword evidence="6 7" id="KW-0413">Isomerase</keyword>
<protein>
    <recommendedName>
        <fullName evidence="2 7">peptidylprolyl isomerase</fullName>
        <ecNumber evidence="2 7">5.2.1.8</ecNumber>
    </recommendedName>
</protein>
<dbReference type="EMBL" id="MDYQ01000174">
    <property type="protein sequence ID" value="PRP79707.1"/>
    <property type="molecule type" value="Genomic_DNA"/>
</dbReference>
<evidence type="ECO:0000313" key="13">
    <source>
        <dbReference type="Proteomes" id="UP000241769"/>
    </source>
</evidence>
<evidence type="ECO:0000259" key="11">
    <source>
        <dbReference type="PROSITE" id="PS50059"/>
    </source>
</evidence>
<dbReference type="SUPFAM" id="SSF54534">
    <property type="entry name" value="FKBP-like"/>
    <property type="match status" value="1"/>
</dbReference>
<feature type="coiled-coil region" evidence="8">
    <location>
        <begin position="317"/>
        <end position="374"/>
    </location>
</feature>
<evidence type="ECO:0000256" key="10">
    <source>
        <dbReference type="SAM" id="Phobius"/>
    </source>
</evidence>
<keyword evidence="8" id="KW-0175">Coiled coil</keyword>
<dbReference type="InParanoid" id="A0A2P6N6Z4"/>
<evidence type="ECO:0000256" key="7">
    <source>
        <dbReference type="PROSITE-ProRule" id="PRU00277"/>
    </source>
</evidence>
<dbReference type="InterPro" id="IPR050754">
    <property type="entry name" value="FKBP4/5/8-like"/>
</dbReference>
<evidence type="ECO:0000313" key="12">
    <source>
        <dbReference type="EMBL" id="PRP79707.1"/>
    </source>
</evidence>
<evidence type="ECO:0000256" key="8">
    <source>
        <dbReference type="SAM" id="Coils"/>
    </source>
</evidence>
<dbReference type="STRING" id="1890364.A0A2P6N6Z4"/>
<evidence type="ECO:0000256" key="2">
    <source>
        <dbReference type="ARBA" id="ARBA00013194"/>
    </source>
</evidence>
<comment type="catalytic activity">
    <reaction evidence="1 7">
        <text>[protein]-peptidylproline (omega=180) = [protein]-peptidylproline (omega=0)</text>
        <dbReference type="Rhea" id="RHEA:16237"/>
        <dbReference type="Rhea" id="RHEA-COMP:10747"/>
        <dbReference type="Rhea" id="RHEA-COMP:10748"/>
        <dbReference type="ChEBI" id="CHEBI:83833"/>
        <dbReference type="ChEBI" id="CHEBI:83834"/>
        <dbReference type="EC" id="5.2.1.8"/>
    </reaction>
</comment>
<dbReference type="GO" id="GO:0003755">
    <property type="term" value="F:peptidyl-prolyl cis-trans isomerase activity"/>
    <property type="evidence" value="ECO:0007669"/>
    <property type="project" value="UniProtKB-KW"/>
</dbReference>